<protein>
    <submittedName>
        <fullName evidence="1">Endonuclease related</fullName>
    </submittedName>
</protein>
<organism evidence="1 2">
    <name type="scientific">Holotrichia oblita</name>
    <name type="common">Chafer beetle</name>
    <dbReference type="NCBI Taxonomy" id="644536"/>
    <lineage>
        <taxon>Eukaryota</taxon>
        <taxon>Metazoa</taxon>
        <taxon>Ecdysozoa</taxon>
        <taxon>Arthropoda</taxon>
        <taxon>Hexapoda</taxon>
        <taxon>Insecta</taxon>
        <taxon>Pterygota</taxon>
        <taxon>Neoptera</taxon>
        <taxon>Endopterygota</taxon>
        <taxon>Coleoptera</taxon>
        <taxon>Polyphaga</taxon>
        <taxon>Scarabaeiformia</taxon>
        <taxon>Scarabaeidae</taxon>
        <taxon>Melolonthinae</taxon>
        <taxon>Holotrichia</taxon>
    </lineage>
</organism>
<gene>
    <name evidence="1" type="ORF">MML48_7g00003131</name>
</gene>
<keyword evidence="2" id="KW-1185">Reference proteome</keyword>
<keyword evidence="1" id="KW-0378">Hydrolase</keyword>
<dbReference type="Proteomes" id="UP001056778">
    <property type="component" value="Chromosome 7"/>
</dbReference>
<keyword evidence="1" id="KW-0540">Nuclease</keyword>
<sequence>MIRLIRGCFDQYYQRTIYTFMELPPNIEGAQTGFPRPRWIEGDFFNLGGIPLDTIYTRNTQRVTINTLLGLEDTSTKYVQLDNSLFLARAHLAANADFIFGTQRRASFYFLNAAPKWHSFNAGNWLSMENDIRRFVINTLQTVQMYTGTFGISTLPHEITGEQIELFLFVDDKGNKAIPVPQLFWKAIYEPITRRGSVFLGVNNPYLREDEIYKHIICPDVSTEIPWLTWAATNITGGVSYTCTVEGCTILINGDLTAPQVLVLRPEEGLHGNDAFYLPDNQGRIQLEENQVVNLACPGGRLRINGVATLVQIYEVKCDSGMFSIRGQSHPFSAFSCSVIPTRTVRATGNTCLSKYQEIEIGFILEERFLRHLLICFDQFVQTTLYSEFNLTKTIAGYQRSFPRPGFLAGSGFYNTGGVAVNTLYTRNRQRITINALLGLPAGSFKYIAETSNLFLARGHLTAKVDFLYGSQHRLTFYFVNAAPQWQTFNAQNWGTMEQNVRDFATRRGLDLIIYTGTYGAASLPHETTGEDIELYLYVDGEERGIPVPRLFWKLVYEPITKAGVVFIGVNNPYIVNRQKDIICTNICDQYDWLTWRPTNISGGYSYCCSVEDFGRCTISINNDLSEPQPLVLNPQGEDGNYAFYLPDNGDTVTLAENQLVDLACPNSNLVLDGTSTGLDNGQARCVSGSFSIGGRTLPFSAITCSTIPSHTAQYTGDTCTSGDREIEVGFQLSNRFLRHLRICYDSSLQSVIYSEYNLTKTIAGFQSGYPRPSWLQGSGFYTVGTPNVNTLYTRAQQRITINALLGLDASDFTYIAETSDLYLARGHLTAKADFLYGAQHRLTFYFVNAAPQWQTFNGQNWNYLEDNVRSFASRKNLDLIVYTGTYGVTTLPHATTGADTELYLYVNGATRGIPVPRLYWKVLYEPITRAGVVFIGVNNPYVMDPAKDIICTDICDRYDWLTWRANNVTLGYGYCCSVDDFRRTVSTLPNLQIDQLLE</sequence>
<evidence type="ECO:0000313" key="1">
    <source>
        <dbReference type="EMBL" id="KAI4458191.1"/>
    </source>
</evidence>
<evidence type="ECO:0000313" key="2">
    <source>
        <dbReference type="Proteomes" id="UP001056778"/>
    </source>
</evidence>
<reference evidence="1" key="1">
    <citation type="submission" date="2022-04" db="EMBL/GenBank/DDBJ databases">
        <title>Chromosome-scale genome assembly of Holotrichia oblita Faldermann.</title>
        <authorList>
            <person name="Rongchong L."/>
        </authorList>
    </citation>
    <scope>NUCLEOTIDE SEQUENCE</scope>
    <source>
        <strain evidence="1">81SQS9</strain>
    </source>
</reference>
<accession>A0ACB9SV70</accession>
<comment type="caution">
    <text evidence="1">The sequence shown here is derived from an EMBL/GenBank/DDBJ whole genome shotgun (WGS) entry which is preliminary data.</text>
</comment>
<name>A0ACB9SV70_HOLOL</name>
<dbReference type="EMBL" id="CM043021">
    <property type="protein sequence ID" value="KAI4458191.1"/>
    <property type="molecule type" value="Genomic_DNA"/>
</dbReference>
<keyword evidence="1" id="KW-0255">Endonuclease</keyword>
<proteinExistence type="predicted"/>